<accession>A0A1V4GNY1</accession>
<reference evidence="3" key="1">
    <citation type="submission" date="2017-03" db="EMBL/GenBank/DDBJ databases">
        <title>Draft genome sequence of Moraxella equi CCUG 4950T type strain.</title>
        <authorList>
            <person name="Salva-Serra F."/>
            <person name="Engstrom-Jakobsson H."/>
            <person name="Thorell K."/>
            <person name="Jaen-Luchoro D."/>
            <person name="Gonzales-Siles L."/>
            <person name="Karlsson R."/>
            <person name="Yazdan S."/>
            <person name="Boulund F."/>
            <person name="Johnning A."/>
            <person name="Engstrand L."/>
            <person name="Kristiansson E."/>
            <person name="Moore E."/>
        </authorList>
    </citation>
    <scope>NUCLEOTIDE SEQUENCE [LARGE SCALE GENOMIC DNA]</scope>
    <source>
        <strain evidence="3">CCUG 4441</strain>
    </source>
</reference>
<organism evidence="1 3">
    <name type="scientific">Moraxella lacunata</name>
    <dbReference type="NCBI Taxonomy" id="477"/>
    <lineage>
        <taxon>Bacteria</taxon>
        <taxon>Pseudomonadati</taxon>
        <taxon>Pseudomonadota</taxon>
        <taxon>Gammaproteobacteria</taxon>
        <taxon>Moraxellales</taxon>
        <taxon>Moraxellaceae</taxon>
        <taxon>Moraxella</taxon>
    </lineage>
</organism>
<evidence type="ECO:0000313" key="1">
    <source>
        <dbReference type="EMBL" id="OPH34323.1"/>
    </source>
</evidence>
<evidence type="ECO:0000313" key="3">
    <source>
        <dbReference type="Proteomes" id="UP000191025"/>
    </source>
</evidence>
<dbReference type="EMBL" id="UGQC01000001">
    <property type="protein sequence ID" value="STZ00843.1"/>
    <property type="molecule type" value="Genomic_DNA"/>
</dbReference>
<dbReference type="GeneID" id="302270785"/>
<reference evidence="2 4" key="3">
    <citation type="submission" date="2018-06" db="EMBL/GenBank/DDBJ databases">
        <authorList>
            <consortium name="Pathogen Informatics"/>
            <person name="Doyle S."/>
        </authorList>
    </citation>
    <scope>NUCLEOTIDE SEQUENCE [LARGE SCALE GENOMIC DNA]</scope>
    <source>
        <strain evidence="2 4">NCTC7911</strain>
    </source>
</reference>
<protein>
    <submittedName>
        <fullName evidence="1">Uncharacterized protein</fullName>
    </submittedName>
</protein>
<keyword evidence="4" id="KW-1185">Reference proteome</keyword>
<gene>
    <name evidence="1" type="ORF">B5J94_11635</name>
    <name evidence="2" type="ORF">NCTC7911_02255</name>
</gene>
<dbReference type="AlphaFoldDB" id="A0A1V4GNY1"/>
<proteinExistence type="predicted"/>
<dbReference type="RefSeq" id="WP_062498591.1">
    <property type="nucleotide sequence ID" value="NZ_MXAN01000086.1"/>
</dbReference>
<dbReference type="Proteomes" id="UP000254107">
    <property type="component" value="Unassembled WGS sequence"/>
</dbReference>
<reference evidence="1" key="2">
    <citation type="submission" date="2017-03" db="EMBL/GenBank/DDBJ databases">
        <authorList>
            <person name="Afonso C.L."/>
            <person name="Miller P.J."/>
            <person name="Scott M.A."/>
            <person name="Spackman E."/>
            <person name="Goraichik I."/>
            <person name="Dimitrov K.M."/>
            <person name="Suarez D.L."/>
            <person name="Swayne D.E."/>
        </authorList>
    </citation>
    <scope>NUCLEOTIDE SEQUENCE</scope>
    <source>
        <strain evidence="1">CCUG 4441</strain>
    </source>
</reference>
<dbReference type="Proteomes" id="UP000191025">
    <property type="component" value="Unassembled WGS sequence"/>
</dbReference>
<name>A0A1V4GNY1_MORLA</name>
<evidence type="ECO:0000313" key="4">
    <source>
        <dbReference type="Proteomes" id="UP000254107"/>
    </source>
</evidence>
<sequence>MQELMSMPKPPFLVFDGYDLSIFESMQTLEYKLEAVDVENGVYEVFDSQGNRLILMAKNTHQVVFGGLALQDQSLLSNLLLDYAKNVHGENVESESVSQLIDMVVKKIGFTK</sequence>
<dbReference type="EMBL" id="MXAN01000086">
    <property type="protein sequence ID" value="OPH34323.1"/>
    <property type="molecule type" value="Genomic_DNA"/>
</dbReference>
<evidence type="ECO:0000313" key="2">
    <source>
        <dbReference type="EMBL" id="STZ00843.1"/>
    </source>
</evidence>